<comment type="caution">
    <text evidence="3">The sequence shown here is derived from an EMBL/GenBank/DDBJ whole genome shotgun (WGS) entry which is preliminary data.</text>
</comment>
<evidence type="ECO:0000313" key="4">
    <source>
        <dbReference type="Proteomes" id="UP000756346"/>
    </source>
</evidence>
<name>A0A9P8XY47_9PEZI</name>
<sequence>MQLLFLSLLAAVTAPTALTDLVRLQQRRRQPFPDRDCQDYLPGPHTVVLHPAPAEIRLPLGLEQDYRDATIDFDTCVSFVQIEMHGCDHGSDQVLNNRFNFYLDPNNGKDWYVVSQNVSKLSIHADDLRELSLPSHELILKAPVGAAGSLASRTWKGPEGSPPKPDPSHVATGLVYRLRGQPAPLIV</sequence>
<dbReference type="GeneID" id="70186759"/>
<accession>A0A9P8XY47</accession>
<dbReference type="RefSeq" id="XP_046006894.1">
    <property type="nucleotide sequence ID" value="XM_046157213.1"/>
</dbReference>
<keyword evidence="2" id="KW-0732">Signal</keyword>
<dbReference type="OrthoDB" id="3621332at2759"/>
<evidence type="ECO:0000256" key="1">
    <source>
        <dbReference type="SAM" id="MobiDB-lite"/>
    </source>
</evidence>
<feature type="region of interest" description="Disordered" evidence="1">
    <location>
        <begin position="151"/>
        <end position="170"/>
    </location>
</feature>
<dbReference type="AlphaFoldDB" id="A0A9P8XY47"/>
<proteinExistence type="predicted"/>
<dbReference type="EMBL" id="JAGTJQ010000010">
    <property type="protein sequence ID" value="KAH7020693.1"/>
    <property type="molecule type" value="Genomic_DNA"/>
</dbReference>
<gene>
    <name evidence="3" type="ORF">B0I36DRAFT_353446</name>
</gene>
<dbReference type="Proteomes" id="UP000756346">
    <property type="component" value="Unassembled WGS sequence"/>
</dbReference>
<evidence type="ECO:0000256" key="2">
    <source>
        <dbReference type="SAM" id="SignalP"/>
    </source>
</evidence>
<reference evidence="3" key="1">
    <citation type="journal article" date="2021" name="Nat. Commun.">
        <title>Genetic determinants of endophytism in the Arabidopsis root mycobiome.</title>
        <authorList>
            <person name="Mesny F."/>
            <person name="Miyauchi S."/>
            <person name="Thiergart T."/>
            <person name="Pickel B."/>
            <person name="Atanasova L."/>
            <person name="Karlsson M."/>
            <person name="Huettel B."/>
            <person name="Barry K.W."/>
            <person name="Haridas S."/>
            <person name="Chen C."/>
            <person name="Bauer D."/>
            <person name="Andreopoulos W."/>
            <person name="Pangilinan J."/>
            <person name="LaButti K."/>
            <person name="Riley R."/>
            <person name="Lipzen A."/>
            <person name="Clum A."/>
            <person name="Drula E."/>
            <person name="Henrissat B."/>
            <person name="Kohler A."/>
            <person name="Grigoriev I.V."/>
            <person name="Martin F.M."/>
            <person name="Hacquard S."/>
        </authorList>
    </citation>
    <scope>NUCLEOTIDE SEQUENCE</scope>
    <source>
        <strain evidence="3">MPI-CAGE-CH-0230</strain>
    </source>
</reference>
<evidence type="ECO:0000313" key="3">
    <source>
        <dbReference type="EMBL" id="KAH7020693.1"/>
    </source>
</evidence>
<feature type="chain" id="PRO_5040396346" evidence="2">
    <location>
        <begin position="20"/>
        <end position="187"/>
    </location>
</feature>
<keyword evidence="4" id="KW-1185">Reference proteome</keyword>
<organism evidence="3 4">
    <name type="scientific">Microdochium trichocladiopsis</name>
    <dbReference type="NCBI Taxonomy" id="1682393"/>
    <lineage>
        <taxon>Eukaryota</taxon>
        <taxon>Fungi</taxon>
        <taxon>Dikarya</taxon>
        <taxon>Ascomycota</taxon>
        <taxon>Pezizomycotina</taxon>
        <taxon>Sordariomycetes</taxon>
        <taxon>Xylariomycetidae</taxon>
        <taxon>Xylariales</taxon>
        <taxon>Microdochiaceae</taxon>
        <taxon>Microdochium</taxon>
    </lineage>
</organism>
<protein>
    <submittedName>
        <fullName evidence="3">Uncharacterized protein</fullName>
    </submittedName>
</protein>
<feature type="signal peptide" evidence="2">
    <location>
        <begin position="1"/>
        <end position="19"/>
    </location>
</feature>